<keyword evidence="9" id="KW-0732">Signal</keyword>
<keyword evidence="4" id="KW-0378">Hydrolase</keyword>
<feature type="chain" id="PRO_5004921055" evidence="9">
    <location>
        <begin position="34"/>
        <end position="663"/>
    </location>
</feature>
<evidence type="ECO:0000256" key="6">
    <source>
        <dbReference type="ARBA" id="ARBA00022837"/>
    </source>
</evidence>
<dbReference type="AlphaFoldDB" id="W9GH96"/>
<comment type="caution">
    <text evidence="11">The sequence shown here is derived from an EMBL/GenBank/DDBJ whole genome shotgun (WGS) entry which is preliminary data.</text>
</comment>
<dbReference type="GO" id="GO:0004252">
    <property type="term" value="F:serine-type endopeptidase activity"/>
    <property type="evidence" value="ECO:0007669"/>
    <property type="project" value="InterPro"/>
</dbReference>
<evidence type="ECO:0000256" key="1">
    <source>
        <dbReference type="ARBA" id="ARBA00001913"/>
    </source>
</evidence>
<dbReference type="OrthoDB" id="3480681at2"/>
<organism evidence="11 12">
    <name type="scientific">Intrasporangium chromatireducens Q5-1</name>
    <dbReference type="NCBI Taxonomy" id="584657"/>
    <lineage>
        <taxon>Bacteria</taxon>
        <taxon>Bacillati</taxon>
        <taxon>Actinomycetota</taxon>
        <taxon>Actinomycetes</taxon>
        <taxon>Micrococcales</taxon>
        <taxon>Intrasporangiaceae</taxon>
        <taxon>Intrasporangium</taxon>
    </lineage>
</organism>
<dbReference type="InterPro" id="IPR050819">
    <property type="entry name" value="Tripeptidyl-peptidase_I"/>
</dbReference>
<feature type="region of interest" description="Disordered" evidence="8">
    <location>
        <begin position="33"/>
        <end position="59"/>
    </location>
</feature>
<evidence type="ECO:0000256" key="2">
    <source>
        <dbReference type="ARBA" id="ARBA00022670"/>
    </source>
</evidence>
<dbReference type="PANTHER" id="PTHR14218:SF15">
    <property type="entry name" value="TRIPEPTIDYL-PEPTIDASE 1"/>
    <property type="match status" value="1"/>
</dbReference>
<feature type="signal peptide" evidence="9">
    <location>
        <begin position="1"/>
        <end position="33"/>
    </location>
</feature>
<dbReference type="InterPro" id="IPR015366">
    <property type="entry name" value="S53_propep"/>
</dbReference>
<proteinExistence type="predicted"/>
<dbReference type="PATRIC" id="fig|584657.3.peg.2659"/>
<dbReference type="EMBL" id="AWQS01000112">
    <property type="protein sequence ID" value="EWT05455.1"/>
    <property type="molecule type" value="Genomic_DNA"/>
</dbReference>
<evidence type="ECO:0000256" key="8">
    <source>
        <dbReference type="SAM" id="MobiDB-lite"/>
    </source>
</evidence>
<keyword evidence="7" id="KW-0865">Zymogen</keyword>
<keyword evidence="2 11" id="KW-0645">Protease</keyword>
<dbReference type="Pfam" id="PF09286">
    <property type="entry name" value="Pro-kuma_activ"/>
    <property type="match status" value="1"/>
</dbReference>
<dbReference type="GO" id="GO:0046872">
    <property type="term" value="F:metal ion binding"/>
    <property type="evidence" value="ECO:0007669"/>
    <property type="project" value="UniProtKB-KW"/>
</dbReference>
<dbReference type="Proteomes" id="UP000019494">
    <property type="component" value="Unassembled WGS sequence"/>
</dbReference>
<dbReference type="InterPro" id="IPR036852">
    <property type="entry name" value="Peptidase_S8/S53_dom_sf"/>
</dbReference>
<dbReference type="GO" id="GO:0006508">
    <property type="term" value="P:proteolysis"/>
    <property type="evidence" value="ECO:0007669"/>
    <property type="project" value="UniProtKB-KW"/>
</dbReference>
<keyword evidence="6" id="KW-0106">Calcium</keyword>
<accession>W9GH96</accession>
<feature type="compositionally biased region" description="Polar residues" evidence="8">
    <location>
        <begin position="35"/>
        <end position="48"/>
    </location>
</feature>
<evidence type="ECO:0000313" key="12">
    <source>
        <dbReference type="Proteomes" id="UP000019494"/>
    </source>
</evidence>
<evidence type="ECO:0000256" key="4">
    <source>
        <dbReference type="ARBA" id="ARBA00022801"/>
    </source>
</evidence>
<dbReference type="GO" id="GO:0008240">
    <property type="term" value="F:tripeptidyl-peptidase activity"/>
    <property type="evidence" value="ECO:0007669"/>
    <property type="project" value="TreeGrafter"/>
</dbReference>
<dbReference type="Gene3D" id="3.40.50.200">
    <property type="entry name" value="Peptidase S8/S53 domain"/>
    <property type="match status" value="1"/>
</dbReference>
<keyword evidence="5" id="KW-0720">Serine protease</keyword>
<evidence type="ECO:0000256" key="3">
    <source>
        <dbReference type="ARBA" id="ARBA00022723"/>
    </source>
</evidence>
<dbReference type="RefSeq" id="WP_034717529.1">
    <property type="nucleotide sequence ID" value="NZ_AWQS01000112.1"/>
</dbReference>
<reference evidence="12" key="1">
    <citation type="submission" date="2013-08" db="EMBL/GenBank/DDBJ databases">
        <title>Intrasporangium oryzae NRRL B-24470.</title>
        <authorList>
            <person name="Liu H."/>
            <person name="Wang G."/>
        </authorList>
    </citation>
    <scope>NUCLEOTIDE SEQUENCE [LARGE SCALE GENOMIC DNA]</scope>
    <source>
        <strain evidence="12">Q5-1</strain>
    </source>
</reference>
<sequence length="663" mass="68911">MARHPLLRSAAATTAALTGLTIGGLTMMGTAHAAGQSNGRHQVSSASGWTKHVKGSPLSSNSTVHVKVWLSPRNGSQLTALARAVSTPGSASYGHYLSASQYASRFAPSSADVASVTAWLKQAGLKVEDTGPDNHFLAVAGSPAAVNAAFTAGIRQYTVNGDSVTGATSAVTVPSSVASHVLAITGIDTLGHKVSPSSTGSPDVPGSNNGHRVQLGPPAGFVNAPPCSTYYGEKMATGLPSYDGQKLPYAVCGYTGKQLRDAYGVTASGKTGKGQSIAITDAFTSPWLEKDANTYSTRHGDQPFRHGQFQVHSSRGYDPQRVADCGGNGWYGEQTLDVEAEHAMAPDANVLYYGAASCYDDDLLASMARAVTDDQASIVSNSWGEPTWVMVNGVKTPVIDDALVAAYDSIFLQAAAQGIGFYYSSGDNGDDLAAWGVKQTEFPTSDPWVTSVGGTSLAVAADGTRKFETGWGTHKAVLSADKTGWVDQGFLYGAGGGCSDWFGQPGYQAGVTTCDKGRGVPDIAMDADPTTGMLVGETQTFGLQTVWGKGTKYGEYRIGGTSLASPLLAGLNASAQQGRSRIGFANPLIYDLYKTGVYFDVTPQGDPGNIRVDYKNGLNGSNGTTPSVRTFDEDSSLKTGTGWDQVTGVGAPTASYIAAVNKR</sequence>
<protein>
    <submittedName>
        <fullName evidence="11">Serine protease</fullName>
    </submittedName>
</protein>
<gene>
    <name evidence="11" type="ORF">N864_04810</name>
</gene>
<evidence type="ECO:0000313" key="11">
    <source>
        <dbReference type="EMBL" id="EWT05455.1"/>
    </source>
</evidence>
<dbReference type="SUPFAM" id="SSF54897">
    <property type="entry name" value="Protease propeptides/inhibitors"/>
    <property type="match status" value="1"/>
</dbReference>
<dbReference type="SMART" id="SM00944">
    <property type="entry name" value="Pro-kuma_activ"/>
    <property type="match status" value="1"/>
</dbReference>
<name>W9GH96_9MICO</name>
<dbReference type="CDD" id="cd04056">
    <property type="entry name" value="Peptidases_S53"/>
    <property type="match status" value="1"/>
</dbReference>
<comment type="cofactor">
    <cofactor evidence="1">
        <name>Ca(2+)</name>
        <dbReference type="ChEBI" id="CHEBI:29108"/>
    </cofactor>
</comment>
<keyword evidence="3" id="KW-0479">Metal-binding</keyword>
<evidence type="ECO:0000256" key="7">
    <source>
        <dbReference type="ARBA" id="ARBA00023145"/>
    </source>
</evidence>
<dbReference type="SUPFAM" id="SSF52743">
    <property type="entry name" value="Subtilisin-like"/>
    <property type="match status" value="1"/>
</dbReference>
<evidence type="ECO:0000256" key="9">
    <source>
        <dbReference type="SAM" id="SignalP"/>
    </source>
</evidence>
<dbReference type="PROSITE" id="PS51695">
    <property type="entry name" value="SEDOLISIN"/>
    <property type="match status" value="1"/>
</dbReference>
<evidence type="ECO:0000256" key="5">
    <source>
        <dbReference type="ARBA" id="ARBA00022825"/>
    </source>
</evidence>
<dbReference type="CDD" id="cd11377">
    <property type="entry name" value="Pro-peptidase_S53"/>
    <property type="match status" value="1"/>
</dbReference>
<keyword evidence="12" id="KW-1185">Reference proteome</keyword>
<dbReference type="InterPro" id="IPR030400">
    <property type="entry name" value="Sedolisin_dom"/>
</dbReference>
<dbReference type="PANTHER" id="PTHR14218">
    <property type="entry name" value="PROTEASE S8 TRIPEPTIDYL PEPTIDASE I CLN2"/>
    <property type="match status" value="1"/>
</dbReference>
<evidence type="ECO:0000259" key="10">
    <source>
        <dbReference type="PROSITE" id="PS51695"/>
    </source>
</evidence>
<feature type="domain" description="Peptidase S53" evidence="10">
    <location>
        <begin position="253"/>
        <end position="663"/>
    </location>
</feature>